<protein>
    <submittedName>
        <fullName evidence="2">Uncharacterized protein</fullName>
    </submittedName>
</protein>
<evidence type="ECO:0000313" key="2">
    <source>
        <dbReference type="EMBL" id="KTB38298.1"/>
    </source>
</evidence>
<dbReference type="AlphaFoldDB" id="A0A0W0FQ08"/>
<comment type="caution">
    <text evidence="2">The sequence shown here is derived from an EMBL/GenBank/DDBJ whole genome shotgun (WGS) entry which is preliminary data.</text>
</comment>
<dbReference type="EMBL" id="LATX01001771">
    <property type="protein sequence ID" value="KTB38298.1"/>
    <property type="molecule type" value="Genomic_DNA"/>
</dbReference>
<keyword evidence="1" id="KW-0732">Signal</keyword>
<feature type="chain" id="PRO_5006902000" evidence="1">
    <location>
        <begin position="32"/>
        <end position="220"/>
    </location>
</feature>
<reference evidence="2 3" key="1">
    <citation type="submission" date="2015-12" db="EMBL/GenBank/DDBJ databases">
        <title>Draft genome sequence of Moniliophthora roreri, the causal agent of frosty pod rot of cacao.</title>
        <authorList>
            <person name="Aime M.C."/>
            <person name="Diaz-Valderrama J.R."/>
            <person name="Kijpornyongpan T."/>
            <person name="Phillips-Mora W."/>
        </authorList>
    </citation>
    <scope>NUCLEOTIDE SEQUENCE [LARGE SCALE GENOMIC DNA]</scope>
    <source>
        <strain evidence="2 3">MCA 2952</strain>
    </source>
</reference>
<sequence>MPVIPNLNPRLFLFALLSILAALRFTQIHEAFGTYFLSTLELPRNATLSGSLRGWHTIALSNPHPHPNDFTLSRNDIDIFSTRNALGRVLVMSDKDYNLLVSLARDIAQNDDIPHETFWNIDHGGRSCLPGDTWYVKGSAGPRTYKVSGFSSTERKLEKHIRGFAEIPEVLHDFMNLTREALEGYYESEDWFANRHSKPASIRNVWSVFDPDGAPAWIDR</sequence>
<organism evidence="2 3">
    <name type="scientific">Moniliophthora roreri</name>
    <name type="common">Frosty pod rot fungus</name>
    <name type="synonym">Monilia roreri</name>
    <dbReference type="NCBI Taxonomy" id="221103"/>
    <lineage>
        <taxon>Eukaryota</taxon>
        <taxon>Fungi</taxon>
        <taxon>Dikarya</taxon>
        <taxon>Basidiomycota</taxon>
        <taxon>Agaricomycotina</taxon>
        <taxon>Agaricomycetes</taxon>
        <taxon>Agaricomycetidae</taxon>
        <taxon>Agaricales</taxon>
        <taxon>Marasmiineae</taxon>
        <taxon>Marasmiaceae</taxon>
        <taxon>Moniliophthora</taxon>
    </lineage>
</organism>
<gene>
    <name evidence="2" type="ORF">WG66_9129</name>
</gene>
<evidence type="ECO:0000256" key="1">
    <source>
        <dbReference type="SAM" id="SignalP"/>
    </source>
</evidence>
<evidence type="ECO:0000313" key="3">
    <source>
        <dbReference type="Proteomes" id="UP000054988"/>
    </source>
</evidence>
<feature type="signal peptide" evidence="1">
    <location>
        <begin position="1"/>
        <end position="31"/>
    </location>
</feature>
<accession>A0A0W0FQ08</accession>
<name>A0A0W0FQ08_MONRR</name>
<proteinExistence type="predicted"/>
<dbReference type="Proteomes" id="UP000054988">
    <property type="component" value="Unassembled WGS sequence"/>
</dbReference>